<dbReference type="EMBL" id="MHCC01000017">
    <property type="protein sequence ID" value="OGY13315.1"/>
    <property type="molecule type" value="Genomic_DNA"/>
</dbReference>
<keyword evidence="4 5" id="KW-0694">RNA-binding</keyword>
<dbReference type="PROSITE" id="PS50084">
    <property type="entry name" value="KH_TYPE_1"/>
    <property type="match status" value="1"/>
</dbReference>
<dbReference type="PANTHER" id="PTHR12826">
    <property type="entry name" value="RIBONUCLEASE Y"/>
    <property type="match status" value="1"/>
</dbReference>
<accession>A0A1G1VD50</accession>
<dbReference type="InterPro" id="IPR022711">
    <property type="entry name" value="RNase_Y_N"/>
</dbReference>
<dbReference type="PANTHER" id="PTHR12826:SF15">
    <property type="entry name" value="RIBONUCLEASE Y"/>
    <property type="match status" value="1"/>
</dbReference>
<dbReference type="InterPro" id="IPR004087">
    <property type="entry name" value="KH_dom"/>
</dbReference>
<evidence type="ECO:0000256" key="5">
    <source>
        <dbReference type="HAMAP-Rule" id="MF_00335"/>
    </source>
</evidence>
<dbReference type="GO" id="GO:0006402">
    <property type="term" value="P:mRNA catabolic process"/>
    <property type="evidence" value="ECO:0007669"/>
    <property type="project" value="UniProtKB-UniRule"/>
</dbReference>
<gene>
    <name evidence="5" type="primary">rny</name>
    <name evidence="8" type="ORF">A3A77_02710</name>
</gene>
<evidence type="ECO:0000313" key="9">
    <source>
        <dbReference type="Proteomes" id="UP000178659"/>
    </source>
</evidence>
<dbReference type="SUPFAM" id="SSF109604">
    <property type="entry name" value="HD-domain/PDEase-like"/>
    <property type="match status" value="1"/>
</dbReference>
<evidence type="ECO:0000256" key="1">
    <source>
        <dbReference type="ARBA" id="ARBA00022722"/>
    </source>
</evidence>
<reference evidence="8 9" key="1">
    <citation type="journal article" date="2016" name="Nat. Commun.">
        <title>Thousands of microbial genomes shed light on interconnected biogeochemical processes in an aquifer system.</title>
        <authorList>
            <person name="Anantharaman K."/>
            <person name="Brown C.T."/>
            <person name="Hug L.A."/>
            <person name="Sharon I."/>
            <person name="Castelle C.J."/>
            <person name="Probst A.J."/>
            <person name="Thomas B.C."/>
            <person name="Singh A."/>
            <person name="Wilkins M.J."/>
            <person name="Karaoz U."/>
            <person name="Brodie E.L."/>
            <person name="Williams K.H."/>
            <person name="Hubbard S.S."/>
            <person name="Banfield J.F."/>
        </authorList>
    </citation>
    <scope>NUCLEOTIDE SEQUENCE [LARGE SCALE GENOMIC DNA]</scope>
</reference>
<dbReference type="GO" id="GO:0004521">
    <property type="term" value="F:RNA endonuclease activity"/>
    <property type="evidence" value="ECO:0007669"/>
    <property type="project" value="UniProtKB-UniRule"/>
</dbReference>
<dbReference type="GO" id="GO:0016787">
    <property type="term" value="F:hydrolase activity"/>
    <property type="evidence" value="ECO:0007669"/>
    <property type="project" value="UniProtKB-KW"/>
</dbReference>
<evidence type="ECO:0000256" key="6">
    <source>
        <dbReference type="NCBIfam" id="TIGR03319"/>
    </source>
</evidence>
<dbReference type="PROSITE" id="PS51831">
    <property type="entry name" value="HD"/>
    <property type="match status" value="1"/>
</dbReference>
<dbReference type="EC" id="3.1.-.-" evidence="5 6"/>
<dbReference type="NCBIfam" id="TIGR03319">
    <property type="entry name" value="RNase_Y"/>
    <property type="match status" value="1"/>
</dbReference>
<dbReference type="InterPro" id="IPR003607">
    <property type="entry name" value="HD/PDEase_dom"/>
</dbReference>
<dbReference type="SUPFAM" id="SSF54791">
    <property type="entry name" value="Eukaryotic type KH-domain (KH-domain type I)"/>
    <property type="match status" value="1"/>
</dbReference>
<keyword evidence="3 5" id="KW-0378">Hydrolase</keyword>
<dbReference type="InterPro" id="IPR036612">
    <property type="entry name" value="KH_dom_type_1_sf"/>
</dbReference>
<proteinExistence type="inferred from homology"/>
<dbReference type="InterPro" id="IPR006675">
    <property type="entry name" value="HDIG_dom"/>
</dbReference>
<dbReference type="Pfam" id="PF00013">
    <property type="entry name" value="KH_1"/>
    <property type="match status" value="1"/>
</dbReference>
<dbReference type="GO" id="GO:0005886">
    <property type="term" value="C:plasma membrane"/>
    <property type="evidence" value="ECO:0007669"/>
    <property type="project" value="UniProtKB-UniRule"/>
</dbReference>
<dbReference type="InterPro" id="IPR006674">
    <property type="entry name" value="HD_domain"/>
</dbReference>
<name>A0A1G1VD50_9BACT</name>
<comment type="caution">
    <text evidence="8">The sequence shown here is derived from an EMBL/GenBank/DDBJ whole genome shotgun (WGS) entry which is preliminary data.</text>
</comment>
<dbReference type="Proteomes" id="UP000178659">
    <property type="component" value="Unassembled WGS sequence"/>
</dbReference>
<comment type="function">
    <text evidence="5">Endoribonuclease that initiates mRNA decay.</text>
</comment>
<dbReference type="SMART" id="SM00471">
    <property type="entry name" value="HDc"/>
    <property type="match status" value="1"/>
</dbReference>
<keyword evidence="2 5" id="KW-0255">Endonuclease</keyword>
<evidence type="ECO:0000256" key="2">
    <source>
        <dbReference type="ARBA" id="ARBA00022759"/>
    </source>
</evidence>
<evidence type="ECO:0000259" key="7">
    <source>
        <dbReference type="PROSITE" id="PS51831"/>
    </source>
</evidence>
<dbReference type="HAMAP" id="MF_00335">
    <property type="entry name" value="RNase_Y"/>
    <property type="match status" value="1"/>
</dbReference>
<dbReference type="AlphaFoldDB" id="A0A1G1VD50"/>
<dbReference type="InterPro" id="IPR004088">
    <property type="entry name" value="KH_dom_type_1"/>
</dbReference>
<dbReference type="NCBIfam" id="TIGR00277">
    <property type="entry name" value="HDIG"/>
    <property type="match status" value="1"/>
</dbReference>
<dbReference type="Pfam" id="PF12072">
    <property type="entry name" value="RNase_Y_N"/>
    <property type="match status" value="1"/>
</dbReference>
<dbReference type="GO" id="GO:0003723">
    <property type="term" value="F:RNA binding"/>
    <property type="evidence" value="ECO:0007669"/>
    <property type="project" value="UniProtKB-UniRule"/>
</dbReference>
<comment type="similarity">
    <text evidence="5">Belongs to the RNase Y family.</text>
</comment>
<dbReference type="SMART" id="SM00322">
    <property type="entry name" value="KH"/>
    <property type="match status" value="1"/>
</dbReference>
<evidence type="ECO:0000256" key="3">
    <source>
        <dbReference type="ARBA" id="ARBA00022801"/>
    </source>
</evidence>
<dbReference type="CDD" id="cd00077">
    <property type="entry name" value="HDc"/>
    <property type="match status" value="1"/>
</dbReference>
<evidence type="ECO:0000313" key="8">
    <source>
        <dbReference type="EMBL" id="OGY13315.1"/>
    </source>
</evidence>
<dbReference type="Gene3D" id="3.30.1370.10">
    <property type="entry name" value="K Homology domain, type 1"/>
    <property type="match status" value="1"/>
</dbReference>
<organism evidence="8 9">
    <name type="scientific">Candidatus Blackburnbacteria bacterium RIFCSPLOWO2_01_FULL_40_20</name>
    <dbReference type="NCBI Taxonomy" id="1797519"/>
    <lineage>
        <taxon>Bacteria</taxon>
        <taxon>Candidatus Blackburniibacteriota</taxon>
    </lineage>
</organism>
<sequence>MTHDEAKDALLAEVDKELVSEKAKRIRQMEENLKLESSEKAKEILVDAMRHGATDYVAEFTISTIRLPDEEIKGRVIGREGRNIRAFEQATGVEIEIDETNDIRLSSFDPIRREVARRSLETLVKDGRIQPSRIEEVVAQTQKQLDQFLLEEGKRISHSCGVYNLLLDLVTMIGRYRFRTSYGQNLAQHTIEETKIGVEIAHEVGADVEVVRLGCLLHDIGKVVTDEEGTHVKLGVDLLRKYNIDKRAVDTVAEHHEDKPFSSMESIVVYVADAISGSRPGARYEPHEDYVQRMEKIEEIANSFNGIDQAFAFQAGREVRVVVRPDEVSDDGLTVLVHDIAKKLENEAQYAGQIKVTAIRQTQASETTKAK</sequence>
<dbReference type="Gene3D" id="1.10.3210.10">
    <property type="entry name" value="Hypothetical protein af1432"/>
    <property type="match status" value="1"/>
</dbReference>
<dbReference type="CDD" id="cd22431">
    <property type="entry name" value="KH-I_RNaseY"/>
    <property type="match status" value="1"/>
</dbReference>
<feature type="domain" description="HD" evidence="7">
    <location>
        <begin position="186"/>
        <end position="278"/>
    </location>
</feature>
<dbReference type="Pfam" id="PF01966">
    <property type="entry name" value="HD"/>
    <property type="match status" value="1"/>
</dbReference>
<dbReference type="InterPro" id="IPR017705">
    <property type="entry name" value="Ribonuclease_Y"/>
</dbReference>
<evidence type="ECO:0000256" key="4">
    <source>
        <dbReference type="ARBA" id="ARBA00022884"/>
    </source>
</evidence>
<protein>
    <recommendedName>
        <fullName evidence="5 6">Ribonuclease Y</fullName>
        <shortName evidence="5">RNase Y</shortName>
        <ecNumber evidence="5 6">3.1.-.-</ecNumber>
    </recommendedName>
</protein>
<keyword evidence="1 5" id="KW-0540">Nuclease</keyword>